<reference evidence="2" key="1">
    <citation type="submission" date="2021-08" db="EMBL/GenBank/DDBJ databases">
        <title>Hoeflea bacterium WL0058 sp. nov., isolated from the sediment.</title>
        <authorList>
            <person name="Wang L."/>
            <person name="Zhang D."/>
        </authorList>
    </citation>
    <scope>NUCLEOTIDE SEQUENCE</scope>
    <source>
        <strain evidence="2">WL0058</strain>
    </source>
</reference>
<proteinExistence type="predicted"/>
<dbReference type="AlphaFoldDB" id="A0AAE2ZTI5"/>
<dbReference type="CDD" id="cd03194">
    <property type="entry name" value="GST_C_3"/>
    <property type="match status" value="1"/>
</dbReference>
<dbReference type="EMBL" id="JAICBX010000007">
    <property type="protein sequence ID" value="MBW8640575.1"/>
    <property type="molecule type" value="Genomic_DNA"/>
</dbReference>
<dbReference type="InterPro" id="IPR036282">
    <property type="entry name" value="Glutathione-S-Trfase_C_sf"/>
</dbReference>
<protein>
    <submittedName>
        <fullName evidence="2">Glutathione S-transferase family protein</fullName>
    </submittedName>
</protein>
<dbReference type="CDD" id="cd03043">
    <property type="entry name" value="GST_N_1"/>
    <property type="match status" value="1"/>
</dbReference>
<comment type="caution">
    <text evidence="2">The sequence shown here is derived from an EMBL/GenBank/DDBJ whole genome shotgun (WGS) entry which is preliminary data.</text>
</comment>
<dbReference type="PROSITE" id="PS50404">
    <property type="entry name" value="GST_NTER"/>
    <property type="match status" value="1"/>
</dbReference>
<organism evidence="2 3">
    <name type="scientific">Flavimaribacter sediminis</name>
    <dbReference type="NCBI Taxonomy" id="2865987"/>
    <lineage>
        <taxon>Bacteria</taxon>
        <taxon>Pseudomonadati</taxon>
        <taxon>Pseudomonadota</taxon>
        <taxon>Alphaproteobacteria</taxon>
        <taxon>Hyphomicrobiales</taxon>
        <taxon>Rhizobiaceae</taxon>
        <taxon>Flavimaribacter</taxon>
    </lineage>
</organism>
<dbReference type="GO" id="GO:0016034">
    <property type="term" value="F:maleylacetoacetate isomerase activity"/>
    <property type="evidence" value="ECO:0007669"/>
    <property type="project" value="TreeGrafter"/>
</dbReference>
<dbReference type="PANTHER" id="PTHR42673:SF4">
    <property type="entry name" value="MALEYLACETOACETATE ISOMERASE"/>
    <property type="match status" value="1"/>
</dbReference>
<dbReference type="GO" id="GO:0006559">
    <property type="term" value="P:L-phenylalanine catabolic process"/>
    <property type="evidence" value="ECO:0007669"/>
    <property type="project" value="TreeGrafter"/>
</dbReference>
<dbReference type="GO" id="GO:0004364">
    <property type="term" value="F:glutathione transferase activity"/>
    <property type="evidence" value="ECO:0007669"/>
    <property type="project" value="TreeGrafter"/>
</dbReference>
<dbReference type="SUPFAM" id="SSF52833">
    <property type="entry name" value="Thioredoxin-like"/>
    <property type="match status" value="1"/>
</dbReference>
<evidence type="ECO:0000313" key="2">
    <source>
        <dbReference type="EMBL" id="MBW8640575.1"/>
    </source>
</evidence>
<dbReference type="Gene3D" id="1.20.1050.10">
    <property type="match status" value="1"/>
</dbReference>
<dbReference type="InterPro" id="IPR004045">
    <property type="entry name" value="Glutathione_S-Trfase_N"/>
</dbReference>
<sequence length="215" mass="24650">MVDLTLYIGNKNYSSWSFRPWIAMRHFDIPFDEELVPFDFAAGNPAFAAFSPTNRVPVLKHGDLTVWESLAILEYLADLYPEKQIWPARSDLRAQARSVSAEMLGGFSALRSECPMNMRREPSVLDISEAAKRDVGRIERIWRECIETHGGPYLFGDFSIADAMYAPVVNRLAIYMLASDPVACEYMKTIKALPAWREWELAGRQEHWIIEEDEV</sequence>
<feature type="domain" description="GST N-terminal" evidence="1">
    <location>
        <begin position="4"/>
        <end position="84"/>
    </location>
</feature>
<keyword evidence="3" id="KW-1185">Reference proteome</keyword>
<dbReference type="Gene3D" id="3.40.30.10">
    <property type="entry name" value="Glutaredoxin"/>
    <property type="match status" value="1"/>
</dbReference>
<evidence type="ECO:0000259" key="1">
    <source>
        <dbReference type="PROSITE" id="PS50404"/>
    </source>
</evidence>
<accession>A0AAE2ZTI5</accession>
<dbReference type="InterPro" id="IPR036249">
    <property type="entry name" value="Thioredoxin-like_sf"/>
</dbReference>
<gene>
    <name evidence="2" type="ORF">K1W69_25505</name>
</gene>
<dbReference type="SUPFAM" id="SSF47616">
    <property type="entry name" value="GST C-terminal domain-like"/>
    <property type="match status" value="1"/>
</dbReference>
<dbReference type="SFLD" id="SFLDG00358">
    <property type="entry name" value="Main_(cytGST)"/>
    <property type="match status" value="1"/>
</dbReference>
<name>A0AAE2ZTI5_9HYPH</name>
<dbReference type="Pfam" id="PF13410">
    <property type="entry name" value="GST_C_2"/>
    <property type="match status" value="1"/>
</dbReference>
<dbReference type="SFLD" id="SFLDS00019">
    <property type="entry name" value="Glutathione_Transferase_(cytos"/>
    <property type="match status" value="1"/>
</dbReference>
<dbReference type="PANTHER" id="PTHR42673">
    <property type="entry name" value="MALEYLACETOACETATE ISOMERASE"/>
    <property type="match status" value="1"/>
</dbReference>
<evidence type="ECO:0000313" key="3">
    <source>
        <dbReference type="Proteomes" id="UP001196509"/>
    </source>
</evidence>
<dbReference type="Pfam" id="PF13409">
    <property type="entry name" value="GST_N_2"/>
    <property type="match status" value="1"/>
</dbReference>
<dbReference type="GO" id="GO:0006749">
    <property type="term" value="P:glutathione metabolic process"/>
    <property type="evidence" value="ECO:0007669"/>
    <property type="project" value="TreeGrafter"/>
</dbReference>
<dbReference type="Proteomes" id="UP001196509">
    <property type="component" value="Unassembled WGS sequence"/>
</dbReference>
<dbReference type="RefSeq" id="WP_220231309.1">
    <property type="nucleotide sequence ID" value="NZ_JAICBX010000007.1"/>
</dbReference>
<dbReference type="InterPro" id="IPR040079">
    <property type="entry name" value="Glutathione_S-Trfase"/>
</dbReference>